<organism evidence="1 2">
    <name type="scientific">Escherichia coli</name>
    <dbReference type="NCBI Taxonomy" id="562"/>
    <lineage>
        <taxon>Bacteria</taxon>
        <taxon>Pseudomonadati</taxon>
        <taxon>Pseudomonadota</taxon>
        <taxon>Gammaproteobacteria</taxon>
        <taxon>Enterobacterales</taxon>
        <taxon>Enterobacteriaceae</taxon>
        <taxon>Escherichia</taxon>
    </lineage>
</organism>
<dbReference type="EMBL" id="UARW01000010">
    <property type="protein sequence ID" value="SQD05503.1"/>
    <property type="molecule type" value="Genomic_DNA"/>
</dbReference>
<dbReference type="Proteomes" id="UP000250991">
    <property type="component" value="Unassembled WGS sequence"/>
</dbReference>
<gene>
    <name evidence="1" type="ORF">NCTC8009_06065</name>
</gene>
<evidence type="ECO:0000313" key="2">
    <source>
        <dbReference type="Proteomes" id="UP000250991"/>
    </source>
</evidence>
<proteinExistence type="predicted"/>
<sequence>MGERGFHKRFQTVSCTNSLGFSMIKRTEIAQWLEKLWRKDQGQKTRSQRHTGIVVTKIQLAEIGKTKVDRHQSN</sequence>
<protein>
    <submittedName>
        <fullName evidence="1">Uncharacterized protein</fullName>
    </submittedName>
</protein>
<name>A0A2X3KBT9_ECOLX</name>
<reference evidence="1 2" key="1">
    <citation type="submission" date="2018-06" db="EMBL/GenBank/DDBJ databases">
        <authorList>
            <consortium name="Pathogen Informatics"/>
            <person name="Doyle S."/>
        </authorList>
    </citation>
    <scope>NUCLEOTIDE SEQUENCE [LARGE SCALE GENOMIC DNA]</scope>
    <source>
        <strain evidence="1 2">NCTC8009</strain>
    </source>
</reference>
<accession>A0A2X3KBT9</accession>
<dbReference type="AlphaFoldDB" id="A0A2X3KBT9"/>
<evidence type="ECO:0000313" key="1">
    <source>
        <dbReference type="EMBL" id="SQD05503.1"/>
    </source>
</evidence>